<proteinExistence type="predicted"/>
<evidence type="ECO:0000313" key="1">
    <source>
        <dbReference type="EMBL" id="ANS55534.1"/>
    </source>
</evidence>
<sequence>MSTDKLKSVPNHIVPFRYPGKVERMIGQLLVVFTSAAVIISMWYFSGDMNTVDTVLCCFLTWAIGFMTAIALNEMPPANEYSTDPYIVSVALIATLLIAPVVSDSVAGFYIKLPMYAFSLYTGQPYDELSKMLLIDIQM</sequence>
<accession>A0A1B1LR50</accession>
<dbReference type="RefSeq" id="WP_172687295.1">
    <property type="nucleotide sequence ID" value="NZ_JAESOU010000012.1"/>
</dbReference>
<keyword evidence="1" id="KW-0614">Plasmid</keyword>
<protein>
    <submittedName>
        <fullName evidence="1">Uncharacterized protein</fullName>
    </submittedName>
</protein>
<geneLocation type="plasmid" evidence="1">
    <name>pVPS92-VEB</name>
</geneLocation>
<reference evidence="1" key="1">
    <citation type="journal article" date="2016" name="Antimicrob. Agents Chemother.">
        <title>Genetic Characterization of a blaVEB-2-carrying plasmid in Vibrio parahaemolyticus.</title>
        <authorList>
            <person name="Li R."/>
            <person name="Ye L."/>
            <person name="Zheng Z."/>
            <person name="Chan E.W."/>
            <person name="Chen S."/>
        </authorList>
    </citation>
    <scope>NUCLEOTIDE SEQUENCE</scope>
    <source>
        <strain evidence="1">VPS92</strain>
        <plasmid evidence="1">pVPS92-VEB</plasmid>
    </source>
</reference>
<name>A0A1B1LR50_VIBPH</name>
<organism evidence="1">
    <name type="scientific">Vibrio parahaemolyticus</name>
    <dbReference type="NCBI Taxonomy" id="670"/>
    <lineage>
        <taxon>Bacteria</taxon>
        <taxon>Pseudomonadati</taxon>
        <taxon>Pseudomonadota</taxon>
        <taxon>Gammaproteobacteria</taxon>
        <taxon>Vibrionales</taxon>
        <taxon>Vibrionaceae</taxon>
        <taxon>Vibrio</taxon>
    </lineage>
</organism>
<dbReference type="AlphaFoldDB" id="A0A1B1LR50"/>
<dbReference type="EMBL" id="KU356480">
    <property type="protein sequence ID" value="ANS55534.1"/>
    <property type="molecule type" value="Genomic_DNA"/>
</dbReference>